<name>A0A7R8Z190_HERIL</name>
<reference evidence="1 2" key="1">
    <citation type="submission" date="2020-11" db="EMBL/GenBank/DDBJ databases">
        <authorList>
            <person name="Wallbank WR R."/>
            <person name="Pardo Diaz C."/>
            <person name="Kozak K."/>
            <person name="Martin S."/>
            <person name="Jiggins C."/>
            <person name="Moest M."/>
            <person name="Warren A I."/>
            <person name="Generalovic N T."/>
            <person name="Byers J.R.P. K."/>
            <person name="Montejo-Kovacevich G."/>
            <person name="Yen C E."/>
        </authorList>
    </citation>
    <scope>NUCLEOTIDE SEQUENCE [LARGE SCALE GENOMIC DNA]</scope>
</reference>
<dbReference type="AlphaFoldDB" id="A0A7R8Z190"/>
<accession>A0A7R8Z190</accession>
<gene>
    <name evidence="1" type="ORF">HERILL_LOCUS14080</name>
</gene>
<dbReference type="Proteomes" id="UP000594454">
    <property type="component" value="Chromosome 5"/>
</dbReference>
<evidence type="ECO:0000313" key="1">
    <source>
        <dbReference type="EMBL" id="CAD7091668.1"/>
    </source>
</evidence>
<proteinExistence type="predicted"/>
<sequence length="196" mass="23334">MSFLENDNLHNESTTKRIEYLLMLKLLSKMHDNERMVLENLQKDCNEYAEVAKSYHKNATILCELLSHSSDRNQIMRSSKLMEELSGPQLRMSELQESVDFLKRNGDFEKQRDFLCESELPVATTVELVTQWHRSSCAKGVSLNKMQHYVYRLKKSTGRIHKVFLHSNKRLRFAFKRLMELWMERFDHSFIHTRGF</sequence>
<protein>
    <submittedName>
        <fullName evidence="1">Uncharacterized protein</fullName>
    </submittedName>
</protein>
<organism evidence="1 2">
    <name type="scientific">Hermetia illucens</name>
    <name type="common">Black soldier fly</name>
    <dbReference type="NCBI Taxonomy" id="343691"/>
    <lineage>
        <taxon>Eukaryota</taxon>
        <taxon>Metazoa</taxon>
        <taxon>Ecdysozoa</taxon>
        <taxon>Arthropoda</taxon>
        <taxon>Hexapoda</taxon>
        <taxon>Insecta</taxon>
        <taxon>Pterygota</taxon>
        <taxon>Neoptera</taxon>
        <taxon>Endopterygota</taxon>
        <taxon>Diptera</taxon>
        <taxon>Brachycera</taxon>
        <taxon>Stratiomyomorpha</taxon>
        <taxon>Stratiomyidae</taxon>
        <taxon>Hermetiinae</taxon>
        <taxon>Hermetia</taxon>
    </lineage>
</organism>
<dbReference type="InParanoid" id="A0A7R8Z190"/>
<evidence type="ECO:0000313" key="2">
    <source>
        <dbReference type="Proteomes" id="UP000594454"/>
    </source>
</evidence>
<dbReference type="EMBL" id="LR899013">
    <property type="protein sequence ID" value="CAD7091668.1"/>
    <property type="molecule type" value="Genomic_DNA"/>
</dbReference>
<keyword evidence="2" id="KW-1185">Reference proteome</keyword>